<dbReference type="RefSeq" id="WP_149429732.1">
    <property type="nucleotide sequence ID" value="NZ_VLNY01000003.1"/>
</dbReference>
<evidence type="ECO:0000259" key="8">
    <source>
        <dbReference type="Pfam" id="PF08281"/>
    </source>
</evidence>
<dbReference type="OrthoDB" id="9780299at2"/>
<dbReference type="InterPro" id="IPR013249">
    <property type="entry name" value="RNA_pol_sigma70_r4_t2"/>
</dbReference>
<feature type="coiled-coil region" evidence="6">
    <location>
        <begin position="69"/>
        <end position="96"/>
    </location>
</feature>
<keyword evidence="11" id="KW-1185">Reference proteome</keyword>
<dbReference type="Gene3D" id="1.10.1740.10">
    <property type="match status" value="1"/>
</dbReference>
<dbReference type="PANTHER" id="PTHR47756">
    <property type="entry name" value="BLL6612 PROTEIN-RELATED"/>
    <property type="match status" value="1"/>
</dbReference>
<comment type="similarity">
    <text evidence="1">Belongs to the sigma-70 factor family. ECF subfamily.</text>
</comment>
<sequence>MAAGTEVERVLRRSTPHVLGALVRRSGDFEMCEDAVQEATLAAYANWPDTGIPDDPTAWLIRVAHRKLIDALRSDLARVRRETQDAELSLRELAATDPIGDLDRDDTLTLLFLCCHPSLTPASQVALTLRAVGGLTTAEIARAFLVGEASMAQRITRAKEKIRRSGQQFAMPPAGERNDRLRAVEHVLYLVFNEGYVASSGSGQRGELATEGIRLARLLVAAAPGDGEAAGLLALMLLLDSRRAARTRPDDSLISLAEQDRQLWDRDAIAEGVALITDSLARLPLGPYQVQAAIAALHAEAPSSEETDWAQILVLYEVLEAIAPNPMASLGHAVAVAMLRGPDAGLQKLALLDDDHRLVANHRLHAVRAHFLELLGDDAVARSGYLAAADLTESEPEKAYLRDRAARLHSVPRADR</sequence>
<dbReference type="InterPro" id="IPR007627">
    <property type="entry name" value="RNA_pol_sigma70_r2"/>
</dbReference>
<dbReference type="GO" id="GO:0016987">
    <property type="term" value="F:sigma factor activity"/>
    <property type="evidence" value="ECO:0007669"/>
    <property type="project" value="UniProtKB-KW"/>
</dbReference>
<keyword evidence="3" id="KW-0731">Sigma factor</keyword>
<dbReference type="GO" id="GO:0003677">
    <property type="term" value="F:DNA binding"/>
    <property type="evidence" value="ECO:0007669"/>
    <property type="project" value="UniProtKB-KW"/>
</dbReference>
<evidence type="ECO:0000256" key="5">
    <source>
        <dbReference type="ARBA" id="ARBA00023163"/>
    </source>
</evidence>
<keyword evidence="5" id="KW-0804">Transcription</keyword>
<evidence type="ECO:0000259" key="7">
    <source>
        <dbReference type="Pfam" id="PF04542"/>
    </source>
</evidence>
<gene>
    <name evidence="10" type="ORF">FOY51_08230</name>
</gene>
<dbReference type="Pfam" id="PF20239">
    <property type="entry name" value="DUF6596"/>
    <property type="match status" value="1"/>
</dbReference>
<dbReference type="InterPro" id="IPR036388">
    <property type="entry name" value="WH-like_DNA-bd_sf"/>
</dbReference>
<feature type="domain" description="RNA polymerase sigma factor 70 region 4 type 2" evidence="8">
    <location>
        <begin position="111"/>
        <end position="162"/>
    </location>
</feature>
<dbReference type="Gene3D" id="1.10.10.10">
    <property type="entry name" value="Winged helix-like DNA-binding domain superfamily/Winged helix DNA-binding domain"/>
    <property type="match status" value="1"/>
</dbReference>
<proteinExistence type="inferred from homology"/>
<feature type="domain" description="DUF6596" evidence="9">
    <location>
        <begin position="180"/>
        <end position="279"/>
    </location>
</feature>
<evidence type="ECO:0000313" key="11">
    <source>
        <dbReference type="Proteomes" id="UP000322244"/>
    </source>
</evidence>
<evidence type="ECO:0000256" key="4">
    <source>
        <dbReference type="ARBA" id="ARBA00023125"/>
    </source>
</evidence>
<organism evidence="10 11">
    <name type="scientific">Antrihabitans cavernicola</name>
    <dbReference type="NCBI Taxonomy" id="2495913"/>
    <lineage>
        <taxon>Bacteria</taxon>
        <taxon>Bacillati</taxon>
        <taxon>Actinomycetota</taxon>
        <taxon>Actinomycetes</taxon>
        <taxon>Mycobacteriales</taxon>
        <taxon>Nocardiaceae</taxon>
        <taxon>Antrihabitans</taxon>
    </lineage>
</organism>
<dbReference type="PANTHER" id="PTHR47756:SF2">
    <property type="entry name" value="BLL6612 PROTEIN"/>
    <property type="match status" value="1"/>
</dbReference>
<dbReference type="AlphaFoldDB" id="A0A5A7SFC4"/>
<dbReference type="SUPFAM" id="SSF88946">
    <property type="entry name" value="Sigma2 domain of RNA polymerase sigma factors"/>
    <property type="match status" value="1"/>
</dbReference>
<evidence type="ECO:0000259" key="9">
    <source>
        <dbReference type="Pfam" id="PF20239"/>
    </source>
</evidence>
<evidence type="ECO:0000256" key="6">
    <source>
        <dbReference type="SAM" id="Coils"/>
    </source>
</evidence>
<dbReference type="Proteomes" id="UP000322244">
    <property type="component" value="Unassembled WGS sequence"/>
</dbReference>
<dbReference type="EMBL" id="VLNY01000003">
    <property type="protein sequence ID" value="KAA0023387.1"/>
    <property type="molecule type" value="Genomic_DNA"/>
</dbReference>
<evidence type="ECO:0000313" key="10">
    <source>
        <dbReference type="EMBL" id="KAA0023387.1"/>
    </source>
</evidence>
<evidence type="ECO:0000256" key="3">
    <source>
        <dbReference type="ARBA" id="ARBA00023082"/>
    </source>
</evidence>
<keyword evidence="6" id="KW-0175">Coiled coil</keyword>
<dbReference type="NCBIfam" id="TIGR02937">
    <property type="entry name" value="sigma70-ECF"/>
    <property type="match status" value="1"/>
</dbReference>
<accession>A0A5A7SFC4</accession>
<reference evidence="10 11" key="1">
    <citation type="submission" date="2019-07" db="EMBL/GenBank/DDBJ databases">
        <title>Rhodococcus cavernicolus sp. nov., isolated from a cave.</title>
        <authorList>
            <person name="Lee S.D."/>
        </authorList>
    </citation>
    <scope>NUCLEOTIDE SEQUENCE [LARGE SCALE GENOMIC DNA]</scope>
    <source>
        <strain evidence="10 11">C1-24</strain>
    </source>
</reference>
<dbReference type="GO" id="GO:0006352">
    <property type="term" value="P:DNA-templated transcription initiation"/>
    <property type="evidence" value="ECO:0007669"/>
    <property type="project" value="InterPro"/>
</dbReference>
<evidence type="ECO:0000256" key="1">
    <source>
        <dbReference type="ARBA" id="ARBA00010641"/>
    </source>
</evidence>
<dbReference type="InterPro" id="IPR046531">
    <property type="entry name" value="DUF6596"/>
</dbReference>
<dbReference type="Pfam" id="PF04542">
    <property type="entry name" value="Sigma70_r2"/>
    <property type="match status" value="1"/>
</dbReference>
<dbReference type="InterPro" id="IPR013325">
    <property type="entry name" value="RNA_pol_sigma_r2"/>
</dbReference>
<protein>
    <submittedName>
        <fullName evidence="10">Sigma-70 family RNA polymerase sigma factor</fullName>
    </submittedName>
</protein>
<dbReference type="InterPro" id="IPR013324">
    <property type="entry name" value="RNA_pol_sigma_r3/r4-like"/>
</dbReference>
<keyword evidence="2" id="KW-0805">Transcription regulation</keyword>
<comment type="caution">
    <text evidence="10">The sequence shown here is derived from an EMBL/GenBank/DDBJ whole genome shotgun (WGS) entry which is preliminary data.</text>
</comment>
<dbReference type="Pfam" id="PF08281">
    <property type="entry name" value="Sigma70_r4_2"/>
    <property type="match status" value="1"/>
</dbReference>
<dbReference type="InterPro" id="IPR014284">
    <property type="entry name" value="RNA_pol_sigma-70_dom"/>
</dbReference>
<evidence type="ECO:0000256" key="2">
    <source>
        <dbReference type="ARBA" id="ARBA00023015"/>
    </source>
</evidence>
<feature type="domain" description="RNA polymerase sigma-70 region 2" evidence="7">
    <location>
        <begin position="13"/>
        <end position="74"/>
    </location>
</feature>
<dbReference type="SUPFAM" id="SSF88659">
    <property type="entry name" value="Sigma3 and sigma4 domains of RNA polymerase sigma factors"/>
    <property type="match status" value="1"/>
</dbReference>
<name>A0A5A7SFC4_9NOCA</name>
<keyword evidence="4" id="KW-0238">DNA-binding</keyword>